<evidence type="ECO:0000256" key="8">
    <source>
        <dbReference type="ARBA" id="ARBA00022989"/>
    </source>
</evidence>
<keyword evidence="14" id="KW-0573">Peptidoglycan synthesis</keyword>
<name>A0ABT8KHS4_9BACT</name>
<dbReference type="RefSeq" id="WP_346750021.1">
    <property type="nucleotide sequence ID" value="NZ_JAUJEA010000001.1"/>
</dbReference>
<accession>A0ABT8KHS4</accession>
<dbReference type="Proteomes" id="UP001172082">
    <property type="component" value="Unassembled WGS sequence"/>
</dbReference>
<comment type="miscellaneous">
    <text evidence="14">Bacitracin is thought to be involved in the inhibition of peptidoglycan synthesis by sequestering undecaprenyl diphosphate, thereby reducing the pool of lipid carrier available.</text>
</comment>
<dbReference type="Pfam" id="PF02673">
    <property type="entry name" value="BacA"/>
    <property type="match status" value="1"/>
</dbReference>
<evidence type="ECO:0000313" key="15">
    <source>
        <dbReference type="EMBL" id="MDN5199993.1"/>
    </source>
</evidence>
<dbReference type="EMBL" id="JAUJEA010000001">
    <property type="protein sequence ID" value="MDN5199993.1"/>
    <property type="molecule type" value="Genomic_DNA"/>
</dbReference>
<comment type="similarity">
    <text evidence="2 14">Belongs to the UppP family.</text>
</comment>
<evidence type="ECO:0000256" key="12">
    <source>
        <dbReference type="ARBA" id="ARBA00032932"/>
    </source>
</evidence>
<keyword evidence="14" id="KW-0961">Cell wall biogenesis/degradation</keyword>
<keyword evidence="7 14" id="KW-0378">Hydrolase</keyword>
<evidence type="ECO:0000256" key="11">
    <source>
        <dbReference type="ARBA" id="ARBA00032707"/>
    </source>
</evidence>
<dbReference type="HAMAP" id="MF_01006">
    <property type="entry name" value="Undec_diphosphatase"/>
    <property type="match status" value="1"/>
</dbReference>
<evidence type="ECO:0000256" key="3">
    <source>
        <dbReference type="ARBA" id="ARBA00012374"/>
    </source>
</evidence>
<evidence type="ECO:0000256" key="1">
    <source>
        <dbReference type="ARBA" id="ARBA00004651"/>
    </source>
</evidence>
<dbReference type="EC" id="3.6.1.27" evidence="3 14"/>
<keyword evidence="5 14" id="KW-1003">Cell membrane</keyword>
<keyword evidence="10 14" id="KW-0046">Antibiotic resistance</keyword>
<evidence type="ECO:0000256" key="2">
    <source>
        <dbReference type="ARBA" id="ARBA00010621"/>
    </source>
</evidence>
<keyword evidence="6 14" id="KW-0812">Transmembrane</keyword>
<protein>
    <recommendedName>
        <fullName evidence="4 14">Undecaprenyl-diphosphatase</fullName>
        <ecNumber evidence="3 14">3.6.1.27</ecNumber>
    </recommendedName>
    <alternativeName>
        <fullName evidence="12 14">Bacitracin resistance protein</fullName>
    </alternativeName>
    <alternativeName>
        <fullName evidence="11 14">Undecaprenyl pyrophosphate phosphatase</fullName>
    </alternativeName>
</protein>
<sequence>MSIIEAIILGITQGLTEFLPISSSGHIELVKAILGTEIKDDVTFTVVVHGGTVLSTIVVFWKDIKKLLGDFFKFKSNESTHYIYKLAVSAIPVAIIGLKFKDEIEQLFFGNVLLVGFMLIITGALLTFTYFSREHNKNVSYGRAIIIGLAQAFALLPGISRSGSTIATSLLVGVKKEAATKFSFLMVLAPIIGANLKDVFSGELSQGGVEPLPLLIGFIAAFVSGLFACKWMIKIVNRGKLIYFAIYCFIVGTIAIVVTL</sequence>
<comment type="function">
    <text evidence="14">Catalyzes the dephosphorylation of undecaprenyl diphosphate (UPP). Confers resistance to bacitracin.</text>
</comment>
<organism evidence="15 16">
    <name type="scientific">Splendidivirga corallicola</name>
    <dbReference type="NCBI Taxonomy" id="3051826"/>
    <lineage>
        <taxon>Bacteria</taxon>
        <taxon>Pseudomonadati</taxon>
        <taxon>Bacteroidota</taxon>
        <taxon>Cytophagia</taxon>
        <taxon>Cytophagales</taxon>
        <taxon>Splendidivirgaceae</taxon>
        <taxon>Splendidivirga</taxon>
    </lineage>
</organism>
<evidence type="ECO:0000256" key="9">
    <source>
        <dbReference type="ARBA" id="ARBA00023136"/>
    </source>
</evidence>
<evidence type="ECO:0000256" key="5">
    <source>
        <dbReference type="ARBA" id="ARBA00022475"/>
    </source>
</evidence>
<gene>
    <name evidence="14" type="primary">uppP</name>
    <name evidence="15" type="ORF">QQ008_01440</name>
</gene>
<comment type="catalytic activity">
    <reaction evidence="13 14">
        <text>di-trans,octa-cis-undecaprenyl diphosphate + H2O = di-trans,octa-cis-undecaprenyl phosphate + phosphate + H(+)</text>
        <dbReference type="Rhea" id="RHEA:28094"/>
        <dbReference type="ChEBI" id="CHEBI:15377"/>
        <dbReference type="ChEBI" id="CHEBI:15378"/>
        <dbReference type="ChEBI" id="CHEBI:43474"/>
        <dbReference type="ChEBI" id="CHEBI:58405"/>
        <dbReference type="ChEBI" id="CHEBI:60392"/>
        <dbReference type="EC" id="3.6.1.27"/>
    </reaction>
</comment>
<feature type="transmembrane region" description="Helical" evidence="14">
    <location>
        <begin position="140"/>
        <end position="159"/>
    </location>
</feature>
<evidence type="ECO:0000256" key="7">
    <source>
        <dbReference type="ARBA" id="ARBA00022801"/>
    </source>
</evidence>
<evidence type="ECO:0000256" key="13">
    <source>
        <dbReference type="ARBA" id="ARBA00047594"/>
    </source>
</evidence>
<keyword evidence="9 14" id="KW-0472">Membrane</keyword>
<dbReference type="InterPro" id="IPR003824">
    <property type="entry name" value="UppP"/>
</dbReference>
<proteinExistence type="inferred from homology"/>
<feature type="transmembrane region" description="Helical" evidence="14">
    <location>
        <begin position="106"/>
        <end position="128"/>
    </location>
</feature>
<dbReference type="PANTHER" id="PTHR30622">
    <property type="entry name" value="UNDECAPRENYL-DIPHOSPHATASE"/>
    <property type="match status" value="1"/>
</dbReference>
<feature type="transmembrane region" description="Helical" evidence="14">
    <location>
        <begin position="241"/>
        <end position="259"/>
    </location>
</feature>
<evidence type="ECO:0000256" key="10">
    <source>
        <dbReference type="ARBA" id="ARBA00023251"/>
    </source>
</evidence>
<comment type="caution">
    <text evidence="15">The sequence shown here is derived from an EMBL/GenBank/DDBJ whole genome shotgun (WGS) entry which is preliminary data.</text>
</comment>
<evidence type="ECO:0000256" key="6">
    <source>
        <dbReference type="ARBA" id="ARBA00022692"/>
    </source>
</evidence>
<evidence type="ECO:0000256" key="14">
    <source>
        <dbReference type="HAMAP-Rule" id="MF_01006"/>
    </source>
</evidence>
<reference evidence="15" key="1">
    <citation type="submission" date="2023-06" db="EMBL/GenBank/DDBJ databases">
        <title>Genomic of Parafulvivirga corallium.</title>
        <authorList>
            <person name="Wang G."/>
        </authorList>
    </citation>
    <scope>NUCLEOTIDE SEQUENCE</scope>
    <source>
        <strain evidence="15">BMA10</strain>
    </source>
</reference>
<dbReference type="PANTHER" id="PTHR30622:SF2">
    <property type="entry name" value="UNDECAPRENYL-DIPHOSPHATASE"/>
    <property type="match status" value="1"/>
</dbReference>
<evidence type="ECO:0000256" key="4">
    <source>
        <dbReference type="ARBA" id="ARBA00021581"/>
    </source>
</evidence>
<feature type="transmembrane region" description="Helical" evidence="14">
    <location>
        <begin position="82"/>
        <end position="100"/>
    </location>
</feature>
<keyword evidence="14" id="KW-0133">Cell shape</keyword>
<keyword evidence="16" id="KW-1185">Reference proteome</keyword>
<feature type="transmembrane region" description="Helical" evidence="14">
    <location>
        <begin position="212"/>
        <end position="229"/>
    </location>
</feature>
<evidence type="ECO:0000313" key="16">
    <source>
        <dbReference type="Proteomes" id="UP001172082"/>
    </source>
</evidence>
<comment type="subcellular location">
    <subcellularLocation>
        <location evidence="1 14">Cell membrane</location>
        <topology evidence="1 14">Multi-pass membrane protein</topology>
    </subcellularLocation>
</comment>
<feature type="transmembrane region" description="Helical" evidence="14">
    <location>
        <begin position="42"/>
        <end position="61"/>
    </location>
</feature>
<keyword evidence="8 14" id="KW-1133">Transmembrane helix</keyword>